<reference evidence="2" key="1">
    <citation type="journal article" date="2015" name="Heredity">
        <title>Variation in mate-recognition pheromones of the fungal genus Microbotryum.</title>
        <authorList>
            <person name="Xu L."/>
            <person name="Petit E."/>
            <person name="Hood M.E."/>
        </authorList>
    </citation>
    <scope>NUCLEOTIDE SEQUENCE</scope>
    <source>
        <strain evidence="2">2</strain>
    </source>
</reference>
<proteinExistence type="predicted"/>
<name>A0A0M5I290_9BASI</name>
<organism evidence="2">
    <name type="scientific">Microbotryum silenes-dioicae</name>
    <dbReference type="NCBI Taxonomy" id="796604"/>
    <lineage>
        <taxon>Eukaryota</taxon>
        <taxon>Fungi</taxon>
        <taxon>Dikarya</taxon>
        <taxon>Basidiomycota</taxon>
        <taxon>Pucciniomycotina</taxon>
        <taxon>Microbotryomycetes</taxon>
        <taxon>Microbotryales</taxon>
        <taxon>Microbotryaceae</taxon>
        <taxon>Microbotryum</taxon>
    </lineage>
</organism>
<sequence>MAPIALSTPFAVSAKSQPAPSRLEERGSPVNVTRTYFHSEKDNTGNLVDEERNPKDNVLGGESCIIA</sequence>
<accession>A0A0M5I290</accession>
<feature type="non-terminal residue" evidence="2">
    <location>
        <position position="1"/>
    </location>
</feature>
<protein>
    <submittedName>
        <fullName evidence="2">Mating type pheromone a2</fullName>
    </submittedName>
</protein>
<feature type="non-terminal residue" evidence="2">
    <location>
        <position position="67"/>
    </location>
</feature>
<dbReference type="AlphaFoldDB" id="A0A0M5I290"/>
<dbReference type="EMBL" id="KP635081">
    <property type="protein sequence ID" value="ALB35354.1"/>
    <property type="molecule type" value="Genomic_DNA"/>
</dbReference>
<evidence type="ECO:0000256" key="1">
    <source>
        <dbReference type="SAM" id="MobiDB-lite"/>
    </source>
</evidence>
<feature type="region of interest" description="Disordered" evidence="1">
    <location>
        <begin position="1"/>
        <end position="30"/>
    </location>
</feature>
<evidence type="ECO:0000313" key="2">
    <source>
        <dbReference type="EMBL" id="ALB35354.1"/>
    </source>
</evidence>
<gene>
    <name evidence="2" type="primary">MATA2</name>
</gene>